<dbReference type="Proteomes" id="UP001064048">
    <property type="component" value="Chromosome 27"/>
</dbReference>
<dbReference type="EMBL" id="CM046127">
    <property type="protein sequence ID" value="KAI8441622.1"/>
    <property type="molecule type" value="Genomic_DNA"/>
</dbReference>
<keyword evidence="2" id="KW-1185">Reference proteome</keyword>
<reference evidence="1 2" key="1">
    <citation type="journal article" date="2022" name="Genome Biol. Evol.">
        <title>The Spruce Budworm Genome: Reconstructing the Evolutionary History of Antifreeze Proteins.</title>
        <authorList>
            <person name="Beliveau C."/>
            <person name="Gagne P."/>
            <person name="Picq S."/>
            <person name="Vernygora O."/>
            <person name="Keeling C.I."/>
            <person name="Pinkney K."/>
            <person name="Doucet D."/>
            <person name="Wen F."/>
            <person name="Johnston J.S."/>
            <person name="Maaroufi H."/>
            <person name="Boyle B."/>
            <person name="Laroche J."/>
            <person name="Dewar K."/>
            <person name="Juretic N."/>
            <person name="Blackburn G."/>
            <person name="Nisole A."/>
            <person name="Brunet B."/>
            <person name="Brandao M."/>
            <person name="Lumley L."/>
            <person name="Duan J."/>
            <person name="Quan G."/>
            <person name="Lucarotti C.J."/>
            <person name="Roe A.D."/>
            <person name="Sperling F.A.H."/>
            <person name="Levesque R.C."/>
            <person name="Cusson M."/>
        </authorList>
    </citation>
    <scope>NUCLEOTIDE SEQUENCE [LARGE SCALE GENOMIC DNA]</scope>
    <source>
        <strain evidence="1">Glfc:IPQL:Cfum</strain>
    </source>
</reference>
<evidence type="ECO:0000313" key="1">
    <source>
        <dbReference type="EMBL" id="KAI8441622.1"/>
    </source>
</evidence>
<protein>
    <submittedName>
        <fullName evidence="1">Uncharacterized protein</fullName>
    </submittedName>
</protein>
<evidence type="ECO:0000313" key="2">
    <source>
        <dbReference type="Proteomes" id="UP001064048"/>
    </source>
</evidence>
<organism evidence="1 2">
    <name type="scientific">Choristoneura fumiferana</name>
    <name type="common">Spruce budworm moth</name>
    <name type="synonym">Archips fumiferana</name>
    <dbReference type="NCBI Taxonomy" id="7141"/>
    <lineage>
        <taxon>Eukaryota</taxon>
        <taxon>Metazoa</taxon>
        <taxon>Ecdysozoa</taxon>
        <taxon>Arthropoda</taxon>
        <taxon>Hexapoda</taxon>
        <taxon>Insecta</taxon>
        <taxon>Pterygota</taxon>
        <taxon>Neoptera</taxon>
        <taxon>Endopterygota</taxon>
        <taxon>Lepidoptera</taxon>
        <taxon>Glossata</taxon>
        <taxon>Ditrysia</taxon>
        <taxon>Tortricoidea</taxon>
        <taxon>Tortricidae</taxon>
        <taxon>Tortricinae</taxon>
        <taxon>Choristoneura</taxon>
    </lineage>
</organism>
<accession>A0ACC0KYR9</accession>
<comment type="caution">
    <text evidence="1">The sequence shown here is derived from an EMBL/GenBank/DDBJ whole genome shotgun (WGS) entry which is preliminary data.</text>
</comment>
<proteinExistence type="predicted"/>
<gene>
    <name evidence="1" type="ORF">MSG28_015184</name>
</gene>
<name>A0ACC0KYR9_CHOFU</name>
<sequence length="70" mass="8226">MLREYILSVVWVLCGASYHEQYRVPLTCTDKWESYVFENKEYLVQNLAINWENAKIMCRSDNSKSADTAT</sequence>